<protein>
    <submittedName>
        <fullName evidence="2">Polarity defective-2, variant</fullName>
    </submittedName>
</protein>
<gene>
    <name evidence="2" type="ORF">HOO65_030180</name>
</gene>
<name>A0ABR4MKB2_9PEZI</name>
<organism evidence="2 3">
    <name type="scientific">Ceratocystis lukuohia</name>
    <dbReference type="NCBI Taxonomy" id="2019550"/>
    <lineage>
        <taxon>Eukaryota</taxon>
        <taxon>Fungi</taxon>
        <taxon>Dikarya</taxon>
        <taxon>Ascomycota</taxon>
        <taxon>Pezizomycotina</taxon>
        <taxon>Sordariomycetes</taxon>
        <taxon>Hypocreomycetidae</taxon>
        <taxon>Microascales</taxon>
        <taxon>Ceratocystidaceae</taxon>
        <taxon>Ceratocystis</taxon>
    </lineage>
</organism>
<feature type="region of interest" description="Disordered" evidence="1">
    <location>
        <begin position="258"/>
        <end position="277"/>
    </location>
</feature>
<feature type="compositionally biased region" description="Basic and acidic residues" evidence="1">
    <location>
        <begin position="104"/>
        <end position="138"/>
    </location>
</feature>
<dbReference type="Proteomes" id="UP001610728">
    <property type="component" value="Unassembled WGS sequence"/>
</dbReference>
<comment type="caution">
    <text evidence="2">The sequence shown here is derived from an EMBL/GenBank/DDBJ whole genome shotgun (WGS) entry which is preliminary data.</text>
</comment>
<feature type="compositionally biased region" description="Polar residues" evidence="1">
    <location>
        <begin position="187"/>
        <end position="196"/>
    </location>
</feature>
<sequence length="277" mass="30127">MAPQSSKTSFKSYEVQARLLRAIVAAHQEVKWNYKDIARYFGESTTDGIQYQFRSIKRDATAMRTAVDINESPIAAIADSLVATSGNGSSSGARRRVPKAAGKAKLEAPNIKRDEASDGDEITKRDRDGESDGNDEGRLGPLVTSSWLPLKRKRTGDTGVAGEVGFEESPPNEQLQQANGSGEHMEAQNQRVTSRSRAPAIDLVDYTEDEENDDVDEEEEGGDVVRTPKREPETECTFDLGDGVLGFPCYGGFCKSAGGRQSGCDMPWQEPDEDGAI</sequence>
<reference evidence="2 3" key="1">
    <citation type="submission" date="2020-05" db="EMBL/GenBank/DDBJ databases">
        <title>Ceratocystis lukuohia genome.</title>
        <authorList>
            <person name="Harrington T.C."/>
            <person name="Kim K."/>
            <person name="Mayers C.G."/>
        </authorList>
    </citation>
    <scope>NUCLEOTIDE SEQUENCE [LARGE SCALE GENOMIC DNA]</scope>
    <source>
        <strain evidence="2 3">C4212</strain>
    </source>
</reference>
<evidence type="ECO:0000256" key="1">
    <source>
        <dbReference type="SAM" id="MobiDB-lite"/>
    </source>
</evidence>
<dbReference type="RefSeq" id="XP_070859859.1">
    <property type="nucleotide sequence ID" value="XM_071002268.1"/>
</dbReference>
<feature type="region of interest" description="Disordered" evidence="1">
    <location>
        <begin position="83"/>
        <end position="233"/>
    </location>
</feature>
<dbReference type="GeneID" id="98116997"/>
<accession>A0ABR4MKB2</accession>
<feature type="compositionally biased region" description="Acidic residues" evidence="1">
    <location>
        <begin position="205"/>
        <end position="222"/>
    </location>
</feature>
<proteinExistence type="predicted"/>
<evidence type="ECO:0000313" key="3">
    <source>
        <dbReference type="Proteomes" id="UP001610728"/>
    </source>
</evidence>
<keyword evidence="3" id="KW-1185">Reference proteome</keyword>
<dbReference type="EMBL" id="JABSNW010000003">
    <property type="protein sequence ID" value="KAL2888679.1"/>
    <property type="molecule type" value="Genomic_DNA"/>
</dbReference>
<evidence type="ECO:0000313" key="2">
    <source>
        <dbReference type="EMBL" id="KAL2888679.1"/>
    </source>
</evidence>
<feature type="compositionally biased region" description="Polar residues" evidence="1">
    <location>
        <begin position="171"/>
        <end position="180"/>
    </location>
</feature>